<dbReference type="PANTHER" id="PTHR21780:SF0">
    <property type="entry name" value="TRANSMEMBRANE PROTEIN 209"/>
    <property type="match status" value="1"/>
</dbReference>
<organism evidence="2">
    <name type="scientific">Arcella intermedia</name>
    <dbReference type="NCBI Taxonomy" id="1963864"/>
    <lineage>
        <taxon>Eukaryota</taxon>
        <taxon>Amoebozoa</taxon>
        <taxon>Tubulinea</taxon>
        <taxon>Elardia</taxon>
        <taxon>Arcellinida</taxon>
        <taxon>Sphaerothecina</taxon>
        <taxon>Arcellidae</taxon>
        <taxon>Arcella</taxon>
    </lineage>
</organism>
<feature type="compositionally biased region" description="Polar residues" evidence="1">
    <location>
        <begin position="19"/>
        <end position="34"/>
    </location>
</feature>
<dbReference type="Pfam" id="PF09786">
    <property type="entry name" value="CytochromB561_N"/>
    <property type="match status" value="1"/>
</dbReference>
<dbReference type="PANTHER" id="PTHR21780">
    <property type="entry name" value="TRANSMEMBRANE PROTEIN 209"/>
    <property type="match status" value="1"/>
</dbReference>
<dbReference type="EMBL" id="GIBP01004558">
    <property type="protein sequence ID" value="NDV33527.1"/>
    <property type="molecule type" value="Transcribed_RNA"/>
</dbReference>
<evidence type="ECO:0000313" key="2">
    <source>
        <dbReference type="EMBL" id="NDV33527.1"/>
    </source>
</evidence>
<feature type="compositionally biased region" description="Low complexity" evidence="1">
    <location>
        <begin position="36"/>
        <end position="49"/>
    </location>
</feature>
<accession>A0A6B2L9Q2</accession>
<proteinExistence type="predicted"/>
<dbReference type="AlphaFoldDB" id="A0A6B2L9Q2"/>
<dbReference type="InterPro" id="IPR019176">
    <property type="entry name" value="Cytochrome_B561-rel"/>
</dbReference>
<feature type="compositionally biased region" description="Basic and acidic residues" evidence="1">
    <location>
        <begin position="1"/>
        <end position="17"/>
    </location>
</feature>
<feature type="region of interest" description="Disordered" evidence="1">
    <location>
        <begin position="1"/>
        <end position="79"/>
    </location>
</feature>
<reference evidence="2" key="1">
    <citation type="journal article" date="2020" name="J. Eukaryot. Microbiol.">
        <title>De novo Sequencing, Assembly and Annotation of the Transcriptome for the Free-Living Testate Amoeba Arcella intermedia.</title>
        <authorList>
            <person name="Ribeiro G.M."/>
            <person name="Porfirio-Sousa A.L."/>
            <person name="Maurer-Alcala X.X."/>
            <person name="Katz L.A."/>
            <person name="Lahr D.J.G."/>
        </authorList>
    </citation>
    <scope>NUCLEOTIDE SEQUENCE</scope>
</reference>
<sequence length="323" mass="37068">MAPRRESAFDNFGKDDDFNWSSTDRQGQADTASTDPWWGSRRSGSWSSGPTPPGMPYGKDTPSYVRDDNVQAKPEVSTGYRTLRLSAKKPVQDSRANKNDLYRKLNIPNKKIEEWSATMKTWLVEAVLKPLNALIIQRTELRKKPISSQLAEQSNFVWERSTAYNEQELSVISKFVQIENADVDFVVERIKKLSENKWLMGYKTEVGENISDTRILLHIFCTWMDLQMSQIDISTKNPFSKRYFVMTPLKPESSNSKEVIYFVSKNPPHVNLFINGEMWEVPSGSNNLFDALCLFIWHIKETKNGHLQGTSLKSLNLTEVVED</sequence>
<evidence type="ECO:0000256" key="1">
    <source>
        <dbReference type="SAM" id="MobiDB-lite"/>
    </source>
</evidence>
<dbReference type="GO" id="GO:0016020">
    <property type="term" value="C:membrane"/>
    <property type="evidence" value="ECO:0007669"/>
    <property type="project" value="TreeGrafter"/>
</dbReference>
<protein>
    <submittedName>
        <fullName evidence="2">Uncharacterized protein</fullName>
    </submittedName>
</protein>
<name>A0A6B2L9Q2_9EUKA</name>